<dbReference type="Proteomes" id="UP000001058">
    <property type="component" value="Unassembled WGS sequence"/>
</dbReference>
<keyword evidence="3" id="KW-1185">Reference proteome</keyword>
<dbReference type="RefSeq" id="XP_002951613.1">
    <property type="nucleotide sequence ID" value="XM_002951567.1"/>
</dbReference>
<dbReference type="KEGG" id="vcn:VOLCADRAFT_92122"/>
<name>D8TYN4_VOLCA</name>
<feature type="compositionally biased region" description="Low complexity" evidence="1">
    <location>
        <begin position="235"/>
        <end position="247"/>
    </location>
</feature>
<protein>
    <submittedName>
        <fullName evidence="2">Uncharacterized protein</fullName>
    </submittedName>
</protein>
<dbReference type="GeneID" id="9615616"/>
<sequence>MWSPLDGREIGRVLSVMWSRWEVMLLCHGHYRLERWDTASRLPNDIRIHVFNCVDASIVTIEEFLSHSSYHLKHSRQSSVLSLRRAINLLSLDYAASQHKPYKSAYTSNDRDRIRDDGDRYRRSYYRDYRDRYPGRDHNRRDNRDRDQAWDYSRGDNWDLRDRGRDDYHCGYGYGGDRSLSRHDWPRHWNLQVEDPRRKADTPAAAHVRLRRRSTAATDLPAPQVDGKATGATKSAANGSNDAGSGAQPPKTSALTSSKGRQTSLKASVAVPAAEAARAAAAPVSTRLRAVPSVFVHFQYDSLHEQQECRVRWKRQSWECCTLKEFRLSYLKCTNTDGTAHKRLLTDFSAKSGDMGCHDYDLRFRGRPRCKCPRLHSAIVGQVTGNRAGNLGWVNVH</sequence>
<gene>
    <name evidence="2" type="ORF">VOLCADRAFT_92122</name>
</gene>
<dbReference type="InParanoid" id="D8TYN4"/>
<dbReference type="AlphaFoldDB" id="D8TYN4"/>
<feature type="region of interest" description="Disordered" evidence="1">
    <location>
        <begin position="196"/>
        <end position="263"/>
    </location>
</feature>
<dbReference type="EMBL" id="GL378345">
    <property type="protein sequence ID" value="EFJ47424.1"/>
    <property type="molecule type" value="Genomic_DNA"/>
</dbReference>
<accession>D8TYN4</accession>
<evidence type="ECO:0000256" key="1">
    <source>
        <dbReference type="SAM" id="MobiDB-lite"/>
    </source>
</evidence>
<organism evidence="3">
    <name type="scientific">Volvox carteri f. nagariensis</name>
    <dbReference type="NCBI Taxonomy" id="3068"/>
    <lineage>
        <taxon>Eukaryota</taxon>
        <taxon>Viridiplantae</taxon>
        <taxon>Chlorophyta</taxon>
        <taxon>core chlorophytes</taxon>
        <taxon>Chlorophyceae</taxon>
        <taxon>CS clade</taxon>
        <taxon>Chlamydomonadales</taxon>
        <taxon>Volvocaceae</taxon>
        <taxon>Volvox</taxon>
    </lineage>
</organism>
<evidence type="ECO:0000313" key="3">
    <source>
        <dbReference type="Proteomes" id="UP000001058"/>
    </source>
</evidence>
<reference evidence="2 3" key="1">
    <citation type="journal article" date="2010" name="Science">
        <title>Genomic analysis of organismal complexity in the multicellular green alga Volvox carteri.</title>
        <authorList>
            <person name="Prochnik S.E."/>
            <person name="Umen J."/>
            <person name="Nedelcu A.M."/>
            <person name="Hallmann A."/>
            <person name="Miller S.M."/>
            <person name="Nishii I."/>
            <person name="Ferris P."/>
            <person name="Kuo A."/>
            <person name="Mitros T."/>
            <person name="Fritz-Laylin L.K."/>
            <person name="Hellsten U."/>
            <person name="Chapman J."/>
            <person name="Simakov O."/>
            <person name="Rensing S.A."/>
            <person name="Terry A."/>
            <person name="Pangilinan J."/>
            <person name="Kapitonov V."/>
            <person name="Jurka J."/>
            <person name="Salamov A."/>
            <person name="Shapiro H."/>
            <person name="Schmutz J."/>
            <person name="Grimwood J."/>
            <person name="Lindquist E."/>
            <person name="Lucas S."/>
            <person name="Grigoriev I.V."/>
            <person name="Schmitt R."/>
            <person name="Kirk D."/>
            <person name="Rokhsar D.S."/>
        </authorList>
    </citation>
    <scope>NUCLEOTIDE SEQUENCE [LARGE SCALE GENOMIC DNA]</scope>
    <source>
        <strain evidence="3">f. Nagariensis / Eve</strain>
    </source>
</reference>
<proteinExistence type="predicted"/>
<feature type="compositionally biased region" description="Polar residues" evidence="1">
    <location>
        <begin position="250"/>
        <end position="263"/>
    </location>
</feature>
<evidence type="ECO:0000313" key="2">
    <source>
        <dbReference type="EMBL" id="EFJ47424.1"/>
    </source>
</evidence>